<feature type="domain" description="Amine oxidase" evidence="5">
    <location>
        <begin position="55"/>
        <end position="488"/>
    </location>
</feature>
<reference evidence="6" key="1">
    <citation type="submission" date="2023-01" db="EMBL/GenBank/DDBJ databases">
        <title>Genome assembly of the deep-sea coral Lophelia pertusa.</title>
        <authorList>
            <person name="Herrera S."/>
            <person name="Cordes E."/>
        </authorList>
    </citation>
    <scope>NUCLEOTIDE SEQUENCE</scope>
    <source>
        <strain evidence="6">USNM1676648</strain>
        <tissue evidence="6">Polyp</tissue>
    </source>
</reference>
<proteinExistence type="inferred from homology"/>
<dbReference type="InterPro" id="IPR036188">
    <property type="entry name" value="FAD/NAD-bd_sf"/>
</dbReference>
<dbReference type="InterPro" id="IPR002937">
    <property type="entry name" value="Amino_oxidase"/>
</dbReference>
<dbReference type="SUPFAM" id="SSF51905">
    <property type="entry name" value="FAD/NAD(P)-binding domain"/>
    <property type="match status" value="1"/>
</dbReference>
<gene>
    <name evidence="6" type="ORF">OS493_000161</name>
</gene>
<feature type="binding site" evidence="3">
    <location>
        <position position="105"/>
    </location>
    <ligand>
        <name>substrate</name>
    </ligand>
</feature>
<dbReference type="AlphaFoldDB" id="A0A9X0A7E6"/>
<dbReference type="PANTHER" id="PTHR10742:SF410">
    <property type="entry name" value="LYSINE-SPECIFIC HISTONE DEMETHYLASE 2"/>
    <property type="match status" value="1"/>
</dbReference>
<dbReference type="PRINTS" id="PR00757">
    <property type="entry name" value="AMINEOXDASEF"/>
</dbReference>
<evidence type="ECO:0000256" key="4">
    <source>
        <dbReference type="RuleBase" id="RU362067"/>
    </source>
</evidence>
<comment type="similarity">
    <text evidence="4">Belongs to the flavin monoamine oxidase family.</text>
</comment>
<evidence type="ECO:0000259" key="5">
    <source>
        <dbReference type="Pfam" id="PF01593"/>
    </source>
</evidence>
<comment type="cofactor">
    <cofactor evidence="1 4">
        <name>FAD</name>
        <dbReference type="ChEBI" id="CHEBI:57692"/>
    </cofactor>
</comment>
<dbReference type="Proteomes" id="UP001163046">
    <property type="component" value="Unassembled WGS sequence"/>
</dbReference>
<keyword evidence="7" id="KW-1185">Reference proteome</keyword>
<evidence type="ECO:0000313" key="6">
    <source>
        <dbReference type="EMBL" id="KAJ7394355.1"/>
    </source>
</evidence>
<dbReference type="OrthoDB" id="10051671at2759"/>
<comment type="caution">
    <text evidence="6">The sequence shown here is derived from an EMBL/GenBank/DDBJ whole genome shotgun (WGS) entry which is preliminary data.</text>
</comment>
<evidence type="ECO:0000256" key="2">
    <source>
        <dbReference type="ARBA" id="ARBA00023002"/>
    </source>
</evidence>
<dbReference type="GO" id="GO:0008131">
    <property type="term" value="F:primary methylamine oxidase activity"/>
    <property type="evidence" value="ECO:0007669"/>
    <property type="project" value="UniProtKB-ARBA"/>
</dbReference>
<sequence length="519" mass="59412">MSRRVQCYYQVTILVSLFSPSSGKTPDDRAFHDNRAETKNLTRLSCDVVIVGGGISGMYMAETLLRLRKETNVCLFERSDRFGGRIRDHTFQRVPNIPVSLGAWRIDESNTLAWEIINRFNIPYQSILTRGKQIRDRMEARGVFATTTSELQHKAFPTLSQGRFQNATYKDMISYLITKQSEAIKFPSLSAFYAHYWTPEGQEFFNSLTGFIQDFSRMPNAETFSERLQSTGDFKRVFSRPEKRISALTDALKNSAIKHGAKTYKNEEVKVIDEVQRNNYALKTTNFQVTAKKLVLAVPAQALEKITGSLADKIKENCIFNSVGFEVAFKGFALYEKAWWESRSAGSRRLRDEQEFLSNSDCLGCTFPYSGRGPIGEAVLRTCYAKLNCAVKWGELLKISKQNTDQEIHEALKRLFPGVHIPKPLETVYYYWENGFEHMQRAGTHISVSTVSDWAKRPFPAQDVFIVGEAYNPLRGWVEGALRSARNALQEGWHTNLDDSWRTKKLQPDIENYFDLSLY</sequence>
<name>A0A9X0A7E6_9CNID</name>
<dbReference type="PANTHER" id="PTHR10742">
    <property type="entry name" value="FLAVIN MONOAMINE OXIDASE"/>
    <property type="match status" value="1"/>
</dbReference>
<evidence type="ECO:0000313" key="7">
    <source>
        <dbReference type="Proteomes" id="UP001163046"/>
    </source>
</evidence>
<keyword evidence="2 4" id="KW-0560">Oxidoreductase</keyword>
<evidence type="ECO:0000256" key="3">
    <source>
        <dbReference type="PIRSR" id="PIRSR601613-1"/>
    </source>
</evidence>
<accession>A0A9X0A7E6</accession>
<feature type="binding site" evidence="3">
    <location>
        <begin position="102"/>
        <end position="105"/>
    </location>
    <ligand>
        <name>FAD</name>
        <dbReference type="ChEBI" id="CHEBI:57692"/>
    </ligand>
</feature>
<feature type="binding site" evidence="3">
    <location>
        <position position="469"/>
    </location>
    <ligand>
        <name>FAD</name>
        <dbReference type="ChEBI" id="CHEBI:57692"/>
    </ligand>
</feature>
<evidence type="ECO:0000256" key="1">
    <source>
        <dbReference type="ARBA" id="ARBA00001974"/>
    </source>
</evidence>
<feature type="binding site" evidence="3">
    <location>
        <position position="269"/>
    </location>
    <ligand>
        <name>FAD</name>
        <dbReference type="ChEBI" id="CHEBI:57692"/>
    </ligand>
</feature>
<feature type="binding site" evidence="3">
    <location>
        <position position="56"/>
    </location>
    <ligand>
        <name>FAD</name>
        <dbReference type="ChEBI" id="CHEBI:57692"/>
    </ligand>
</feature>
<dbReference type="EC" id="1.4.3.-" evidence="4"/>
<dbReference type="Pfam" id="PF01593">
    <property type="entry name" value="Amino_oxidase"/>
    <property type="match status" value="1"/>
</dbReference>
<dbReference type="InterPro" id="IPR001613">
    <property type="entry name" value="Flavin_amine_oxidase"/>
</dbReference>
<keyword evidence="4" id="KW-0274">FAD</keyword>
<dbReference type="Gene3D" id="3.50.50.60">
    <property type="entry name" value="FAD/NAD(P)-binding domain"/>
    <property type="match status" value="1"/>
</dbReference>
<dbReference type="EMBL" id="MU825396">
    <property type="protein sequence ID" value="KAJ7394355.1"/>
    <property type="molecule type" value="Genomic_DNA"/>
</dbReference>
<dbReference type="InterPro" id="IPR050281">
    <property type="entry name" value="Flavin_monoamine_oxidase"/>
</dbReference>
<keyword evidence="4" id="KW-0285">Flavoprotein</keyword>
<organism evidence="6 7">
    <name type="scientific">Desmophyllum pertusum</name>
    <dbReference type="NCBI Taxonomy" id="174260"/>
    <lineage>
        <taxon>Eukaryota</taxon>
        <taxon>Metazoa</taxon>
        <taxon>Cnidaria</taxon>
        <taxon>Anthozoa</taxon>
        <taxon>Hexacorallia</taxon>
        <taxon>Scleractinia</taxon>
        <taxon>Caryophylliina</taxon>
        <taxon>Caryophylliidae</taxon>
        <taxon>Desmophyllum</taxon>
    </lineage>
</organism>
<protein>
    <recommendedName>
        <fullName evidence="4">Amine oxidase</fullName>
        <ecNumber evidence="4">1.4.3.-</ecNumber>
    </recommendedName>
</protein>